<dbReference type="PANTHER" id="PTHR43346:SF1">
    <property type="entry name" value="QUERCETIN 2,3-DIOXYGENASE-RELATED"/>
    <property type="match status" value="1"/>
</dbReference>
<dbReference type="SUPFAM" id="SSF51182">
    <property type="entry name" value="RmlC-like cupins"/>
    <property type="match status" value="1"/>
</dbReference>
<organism evidence="3 4">
    <name type="scientific">Brachyspira aalborgi</name>
    <dbReference type="NCBI Taxonomy" id="29522"/>
    <lineage>
        <taxon>Bacteria</taxon>
        <taxon>Pseudomonadati</taxon>
        <taxon>Spirochaetota</taxon>
        <taxon>Spirochaetia</taxon>
        <taxon>Brachyspirales</taxon>
        <taxon>Brachyspiraceae</taxon>
        <taxon>Brachyspira</taxon>
    </lineage>
</organism>
<dbReference type="PANTHER" id="PTHR43346">
    <property type="entry name" value="LIGAND BINDING DOMAIN PROTEIN, PUTATIVE (AFU_ORTHOLOGUE AFUA_6G14370)-RELATED"/>
    <property type="match status" value="1"/>
</dbReference>
<evidence type="ECO:0000313" key="3">
    <source>
        <dbReference type="EMBL" id="TXJ35505.1"/>
    </source>
</evidence>
<dbReference type="AlphaFoldDB" id="A0A5C8DJZ3"/>
<evidence type="ECO:0000259" key="1">
    <source>
        <dbReference type="Pfam" id="PF07883"/>
    </source>
</evidence>
<feature type="domain" description="Cupin type-2" evidence="1">
    <location>
        <begin position="32"/>
        <end position="100"/>
    </location>
</feature>
<reference evidence="4 5" key="1">
    <citation type="journal article" date="1992" name="Lakartidningen">
        <title>[Penicillin V and not amoxicillin is the first choice preparation in acute otitis].</title>
        <authorList>
            <person name="Kamme C."/>
            <person name="Lundgren K."/>
            <person name="Prellner K."/>
        </authorList>
    </citation>
    <scope>NUCLEOTIDE SEQUENCE [LARGE SCALE GENOMIC DNA]</scope>
    <source>
        <strain evidence="3 4">PC4580III</strain>
        <strain evidence="2 5">PC4597II</strain>
    </source>
</reference>
<gene>
    <name evidence="2" type="ORF">EPJ73_05985</name>
    <name evidence="3" type="ORF">EPJ78_11395</name>
</gene>
<evidence type="ECO:0000313" key="4">
    <source>
        <dbReference type="Proteomes" id="UP000322814"/>
    </source>
</evidence>
<dbReference type="InterPro" id="IPR014710">
    <property type="entry name" value="RmlC-like_jellyroll"/>
</dbReference>
<dbReference type="Gene3D" id="2.60.120.10">
    <property type="entry name" value="Jelly Rolls"/>
    <property type="match status" value="1"/>
</dbReference>
<proteinExistence type="predicted"/>
<evidence type="ECO:0000313" key="5">
    <source>
        <dbReference type="Proteomes" id="UP000324336"/>
    </source>
</evidence>
<dbReference type="EMBL" id="SAYA01000018">
    <property type="protein sequence ID" value="TXJ25655.1"/>
    <property type="molecule type" value="Genomic_DNA"/>
</dbReference>
<protein>
    <submittedName>
        <fullName evidence="3">Cupin domain-containing protein</fullName>
    </submittedName>
</protein>
<dbReference type="InterPro" id="IPR013096">
    <property type="entry name" value="Cupin_2"/>
</dbReference>
<dbReference type="EMBL" id="SAYB01000007">
    <property type="protein sequence ID" value="TXJ35505.1"/>
    <property type="molecule type" value="Genomic_DNA"/>
</dbReference>
<dbReference type="Proteomes" id="UP000324336">
    <property type="component" value="Unassembled WGS sequence"/>
</dbReference>
<name>A0A5C8DJZ3_9SPIR</name>
<comment type="caution">
    <text evidence="3">The sequence shown here is derived from an EMBL/GenBank/DDBJ whole genome shotgun (WGS) entry which is preliminary data.</text>
</comment>
<sequence>MKKLNESEIEYRNNNISGPKYLLRGPYCDVGLVIIQPGEDFNTHYHQNTEEDFYTLEGKVDIYVDGEKIVISEGDIIQLPPPTKHYIKNNYDKPWKALFVKAPFHEKDKVNVDWLPEDEK</sequence>
<evidence type="ECO:0000313" key="2">
    <source>
        <dbReference type="EMBL" id="TXJ25655.1"/>
    </source>
</evidence>
<accession>A0A5C8DJZ3</accession>
<dbReference type="RefSeq" id="WP_147771598.1">
    <property type="nucleotide sequence ID" value="NZ_SAYA01000018.1"/>
</dbReference>
<dbReference type="InterPro" id="IPR011051">
    <property type="entry name" value="RmlC_Cupin_sf"/>
</dbReference>
<reference evidence="3" key="2">
    <citation type="submission" date="2019-01" db="EMBL/GenBank/DDBJ databases">
        <authorList>
            <person name="Thorell K."/>
        </authorList>
    </citation>
    <scope>NUCLEOTIDE SEQUENCE</scope>
    <source>
        <strain evidence="3">PC4580III</strain>
        <strain evidence="2">PC4597II</strain>
    </source>
</reference>
<dbReference type="Proteomes" id="UP000322814">
    <property type="component" value="Unassembled WGS sequence"/>
</dbReference>
<dbReference type="Pfam" id="PF07883">
    <property type="entry name" value="Cupin_2"/>
    <property type="match status" value="1"/>
</dbReference>
<dbReference type="InterPro" id="IPR052538">
    <property type="entry name" value="Flavonoid_dioxygenase-like"/>
</dbReference>